<organism evidence="1 2">
    <name type="scientific">Pseudovibrio axinellae</name>
    <dbReference type="NCBI Taxonomy" id="989403"/>
    <lineage>
        <taxon>Bacteria</taxon>
        <taxon>Pseudomonadati</taxon>
        <taxon>Pseudomonadota</taxon>
        <taxon>Alphaproteobacteria</taxon>
        <taxon>Hyphomicrobiales</taxon>
        <taxon>Stappiaceae</taxon>
        <taxon>Pseudovibrio</taxon>
    </lineage>
</organism>
<sequence length="519" mass="55508">MTTIGYSKSHSYMLDLLMQQKAQLENKSVQLASGLKSQTYGGISADSRMALELRREISSIEVYEDSNTLASIQLEVMGESLEHMEQMRSESVSAIDDNNYTLTTSGQTTSQQATEIMMLETISVLNSEVNGYYLFGGLGATEPPVASMDVIMDGQNGQLGLKELMERYENAHMGTSENGRIESNVTAPSGVPTLTLQQDNVEGFGFTINSISATSPDVTTSVVPEDLTDPANPEGVQGVFEFTDTPVVGDVIEVELGLPDGTTKVIQLTATDDTEAGSGTFLIGTGTDPTLESAQNAKAAFDAAISDIAQTDLRAVADIQAGEEFFGNHGRPDPAPLVPLADGSGYETATDLLVEWYTGYDDDSDPRSDKIVQIDDDVSVEYGARANESEFSELLQNMAVFIAADFTAAVPDDPESEALAISYYSTLAERSEDALSASGNTNSGVQSVAVEMSVVNATLSRTVDRQDQLTLSYQNTLTGLENVDKTEVGTEIAVLSTNLEASYQATAMLLGLSITNFLR</sequence>
<dbReference type="STRING" id="989403.SAMN05421798_105276"/>
<reference evidence="1 2" key="1">
    <citation type="journal article" date="2016" name="Front. Microbiol.">
        <title>Comparative Genomic Analysis Reveals a Diverse Repertoire of Genes Involved in Prokaryote-Eukaryote Interactions within the Pseudovibrio Genus.</title>
        <authorList>
            <person name="Romano S."/>
            <person name="Fernandez-Guerra A."/>
            <person name="Reen F.J."/>
            <person name="Glockner F.O."/>
            <person name="Crowley S.P."/>
            <person name="O'Sullivan O."/>
            <person name="Cotter P.D."/>
            <person name="Adams C."/>
            <person name="Dobson A.D."/>
            <person name="O'Gara F."/>
        </authorList>
    </citation>
    <scope>NUCLEOTIDE SEQUENCE [LARGE SCALE GENOMIC DNA]</scope>
    <source>
        <strain evidence="1 2">Ad2</strain>
    </source>
</reference>
<dbReference type="Proteomes" id="UP000076577">
    <property type="component" value="Unassembled WGS sequence"/>
</dbReference>
<evidence type="ECO:0000313" key="1">
    <source>
        <dbReference type="EMBL" id="KZL21362.1"/>
    </source>
</evidence>
<protein>
    <submittedName>
        <fullName evidence="1">Flagellar hook-associated protein FlgL</fullName>
    </submittedName>
</protein>
<dbReference type="PANTHER" id="PTHR42792:SF1">
    <property type="entry name" value="FLAGELLAR HOOK-ASSOCIATED PROTEIN 3"/>
    <property type="match status" value="1"/>
</dbReference>
<dbReference type="PATRIC" id="fig|989403.3.peg.697"/>
<dbReference type="GO" id="GO:0009288">
    <property type="term" value="C:bacterial-type flagellum"/>
    <property type="evidence" value="ECO:0007669"/>
    <property type="project" value="InterPro"/>
</dbReference>
<accession>A0A166ANU6</accession>
<dbReference type="InterPro" id="IPR001492">
    <property type="entry name" value="Flagellin"/>
</dbReference>
<gene>
    <name evidence="1" type="ORF">PsAD2_00653</name>
</gene>
<dbReference type="SUPFAM" id="SSF64518">
    <property type="entry name" value="Phase 1 flagellin"/>
    <property type="match status" value="1"/>
</dbReference>
<proteinExistence type="predicted"/>
<keyword evidence="1" id="KW-0282">Flagellum</keyword>
<dbReference type="AlphaFoldDB" id="A0A166ANU6"/>
<dbReference type="PANTHER" id="PTHR42792">
    <property type="entry name" value="FLAGELLIN"/>
    <property type="match status" value="1"/>
</dbReference>
<keyword evidence="1" id="KW-0966">Cell projection</keyword>
<keyword evidence="2" id="KW-1185">Reference proteome</keyword>
<evidence type="ECO:0000313" key="2">
    <source>
        <dbReference type="Proteomes" id="UP000076577"/>
    </source>
</evidence>
<dbReference type="GO" id="GO:0005198">
    <property type="term" value="F:structural molecule activity"/>
    <property type="evidence" value="ECO:0007669"/>
    <property type="project" value="InterPro"/>
</dbReference>
<dbReference type="EMBL" id="LMCB01000004">
    <property type="protein sequence ID" value="KZL21362.1"/>
    <property type="molecule type" value="Genomic_DNA"/>
</dbReference>
<comment type="caution">
    <text evidence="1">The sequence shown here is derived from an EMBL/GenBank/DDBJ whole genome shotgun (WGS) entry which is preliminary data.</text>
</comment>
<keyword evidence="1" id="KW-0969">Cilium</keyword>
<name>A0A166ANU6_9HYPH</name>
<dbReference type="RefSeq" id="WP_208979456.1">
    <property type="nucleotide sequence ID" value="NZ_FOFM01000005.1"/>
</dbReference>